<evidence type="ECO:0000313" key="2">
    <source>
        <dbReference type="Proteomes" id="UP001610334"/>
    </source>
</evidence>
<accession>A0ABR4HKP5</accession>
<evidence type="ECO:0000313" key="1">
    <source>
        <dbReference type="EMBL" id="KAL2815308.1"/>
    </source>
</evidence>
<dbReference type="Pfam" id="PF11017">
    <property type="entry name" value="DUF2855"/>
    <property type="match status" value="1"/>
</dbReference>
<protein>
    <submittedName>
        <fullName evidence="1">Uncharacterized protein</fullName>
    </submittedName>
</protein>
<reference evidence="1 2" key="1">
    <citation type="submission" date="2024-07" db="EMBL/GenBank/DDBJ databases">
        <title>Section-level genome sequencing and comparative genomics of Aspergillus sections Usti and Cavernicolus.</title>
        <authorList>
            <consortium name="Lawrence Berkeley National Laboratory"/>
            <person name="Nybo J.L."/>
            <person name="Vesth T.C."/>
            <person name="Theobald S."/>
            <person name="Frisvad J.C."/>
            <person name="Larsen T.O."/>
            <person name="Kjaerboelling I."/>
            <person name="Rothschild-Mancinelli K."/>
            <person name="Lyhne E.K."/>
            <person name="Kogle M.E."/>
            <person name="Barry K."/>
            <person name="Clum A."/>
            <person name="Na H."/>
            <person name="Ledsgaard L."/>
            <person name="Lin J."/>
            <person name="Lipzen A."/>
            <person name="Kuo A."/>
            <person name="Riley R."/>
            <person name="Mondo S."/>
            <person name="Labutti K."/>
            <person name="Haridas S."/>
            <person name="Pangalinan J."/>
            <person name="Salamov A.A."/>
            <person name="Simmons B.A."/>
            <person name="Magnuson J.K."/>
            <person name="Chen J."/>
            <person name="Drula E."/>
            <person name="Henrissat B."/>
            <person name="Wiebenga A."/>
            <person name="Lubbers R.J."/>
            <person name="Gomes A.C."/>
            <person name="Makela M.R."/>
            <person name="Stajich J."/>
            <person name="Grigoriev I.V."/>
            <person name="Mortensen U.H."/>
            <person name="De Vries R.P."/>
            <person name="Baker S.E."/>
            <person name="Andersen M.R."/>
        </authorList>
    </citation>
    <scope>NUCLEOTIDE SEQUENCE [LARGE SCALE GENOMIC DNA]</scope>
    <source>
        <strain evidence="1 2">CBS 588.65</strain>
    </source>
</reference>
<proteinExistence type="predicted"/>
<dbReference type="EMBL" id="JBFXLT010000028">
    <property type="protein sequence ID" value="KAL2815308.1"/>
    <property type="molecule type" value="Genomic_DNA"/>
</dbReference>
<comment type="caution">
    <text evidence="1">The sequence shown here is derived from an EMBL/GenBank/DDBJ whole genome shotgun (WGS) entry which is preliminary data.</text>
</comment>
<dbReference type="InterPro" id="IPR021276">
    <property type="entry name" value="DUF2855"/>
</dbReference>
<gene>
    <name evidence="1" type="ORF">BJX63DRAFT_390071</name>
</gene>
<organism evidence="1 2">
    <name type="scientific">Aspergillus granulosus</name>
    <dbReference type="NCBI Taxonomy" id="176169"/>
    <lineage>
        <taxon>Eukaryota</taxon>
        <taxon>Fungi</taxon>
        <taxon>Dikarya</taxon>
        <taxon>Ascomycota</taxon>
        <taxon>Pezizomycotina</taxon>
        <taxon>Eurotiomycetes</taxon>
        <taxon>Eurotiomycetidae</taxon>
        <taxon>Eurotiales</taxon>
        <taxon>Aspergillaceae</taxon>
        <taxon>Aspergillus</taxon>
        <taxon>Aspergillus subgen. Nidulantes</taxon>
    </lineage>
</organism>
<sequence>MDVHVVSKLDNRQHATFQVPAPAEPLKPSSIRIRTALLGLTSNNLTYALGGSVLGWWDAYPLPTSAPAPYDGQAWGIVPAWGFAVVLESTLAGITTGETLFGLWPTSSHQVDLELTATDQPGHWIEVSPHRQNLASFYNRYTIFDTRGQGLDKFAWDAVVYPTWGAGYILSEYIFPANQETHPAIHPLGGESWAPEDADISKTVFISLAASTKTARGAAYNLFLRPAGSGPLGFLQVTSSPAPLAEAAQSSSAKFPTKVLAYSDIEQSAEWLASIEPKPERIIIADFGARDGALAPLVQTIQDHAGLQALKLTIIAIGNEQKVYTINEFMAMQVSFASLKVRMNTSGVQEAILRLKDPKAYFEELQARWSQWLEDRESVAADLSLVWGTGVTGPNGIEGGWDALCQGKVRPQEALVYRL</sequence>
<dbReference type="Proteomes" id="UP001610334">
    <property type="component" value="Unassembled WGS sequence"/>
</dbReference>
<name>A0ABR4HKP5_9EURO</name>
<keyword evidence="2" id="KW-1185">Reference proteome</keyword>